<keyword evidence="11" id="KW-0282">Flagellum</keyword>
<proteinExistence type="inferred from homology"/>
<dbReference type="GO" id="GO:0071973">
    <property type="term" value="P:bacterial-type flagellum-dependent cell motility"/>
    <property type="evidence" value="ECO:0007669"/>
    <property type="project" value="InterPro"/>
</dbReference>
<keyword evidence="12" id="KW-1185">Reference proteome</keyword>
<dbReference type="Pfam" id="PF02050">
    <property type="entry name" value="FliJ"/>
    <property type="match status" value="1"/>
</dbReference>
<dbReference type="InterPro" id="IPR012823">
    <property type="entry name" value="Flagell_FliJ"/>
</dbReference>
<keyword evidence="4" id="KW-0813">Transport</keyword>
<evidence type="ECO:0000256" key="2">
    <source>
        <dbReference type="ARBA" id="ARBA00010004"/>
    </source>
</evidence>
<comment type="similarity">
    <text evidence="2">Belongs to the FliJ family.</text>
</comment>
<dbReference type="GO" id="GO:0009288">
    <property type="term" value="C:bacterial-type flagellum"/>
    <property type="evidence" value="ECO:0007669"/>
    <property type="project" value="InterPro"/>
</dbReference>
<evidence type="ECO:0000256" key="9">
    <source>
        <dbReference type="ARBA" id="ARBA00023136"/>
    </source>
</evidence>
<keyword evidence="5" id="KW-1003">Cell membrane</keyword>
<gene>
    <name evidence="11" type="ORF">CPIN18021_1654</name>
</gene>
<evidence type="ECO:0000256" key="1">
    <source>
        <dbReference type="ARBA" id="ARBA00004413"/>
    </source>
</evidence>
<dbReference type="InterPro" id="IPR053716">
    <property type="entry name" value="Flag_assembly_chemotaxis_eff"/>
</dbReference>
<dbReference type="GO" id="GO:0044781">
    <property type="term" value="P:bacterial-type flagellum organization"/>
    <property type="evidence" value="ECO:0007669"/>
    <property type="project" value="UniProtKB-KW"/>
</dbReference>
<comment type="subcellular location">
    <subcellularLocation>
        <location evidence="1">Cell membrane</location>
        <topology evidence="1">Peripheral membrane protein</topology>
        <orientation evidence="1">Cytoplasmic side</orientation>
    </subcellularLocation>
</comment>
<dbReference type="Proteomes" id="UP000190868">
    <property type="component" value="Chromosome"/>
</dbReference>
<reference evidence="12" key="1">
    <citation type="submission" date="2016-09" db="EMBL/GenBank/DDBJ databases">
        <title>Comparative genomics of the Campylobacter concisus group.</title>
        <authorList>
            <person name="Miller W.G."/>
            <person name="Yee E."/>
            <person name="Chapman M.H."/>
            <person name="Huynh S."/>
            <person name="Bono J.L."/>
            <person name="On S.L.W."/>
            <person name="StLeger J."/>
            <person name="Foster G."/>
            <person name="Parker C.T."/>
        </authorList>
    </citation>
    <scope>NUCLEOTIDE SEQUENCE [LARGE SCALE GENOMIC DNA]</scope>
    <source>
        <strain evidence="12">RM18021</strain>
    </source>
</reference>
<evidence type="ECO:0000256" key="7">
    <source>
        <dbReference type="ARBA" id="ARBA00022795"/>
    </source>
</evidence>
<dbReference type="Gene3D" id="1.10.287.1700">
    <property type="match status" value="1"/>
</dbReference>
<dbReference type="GO" id="GO:0006935">
    <property type="term" value="P:chemotaxis"/>
    <property type="evidence" value="ECO:0007669"/>
    <property type="project" value="UniProtKB-KW"/>
</dbReference>
<evidence type="ECO:0000256" key="8">
    <source>
        <dbReference type="ARBA" id="ARBA00022927"/>
    </source>
</evidence>
<protein>
    <recommendedName>
        <fullName evidence="3">Flagellar FliJ protein</fullName>
    </recommendedName>
</protein>
<evidence type="ECO:0000256" key="4">
    <source>
        <dbReference type="ARBA" id="ARBA00022448"/>
    </source>
</evidence>
<keyword evidence="7" id="KW-1005">Bacterial flagellum biogenesis</keyword>
<keyword evidence="8" id="KW-0653">Protein transport</keyword>
<dbReference type="GO" id="GO:0005886">
    <property type="term" value="C:plasma membrane"/>
    <property type="evidence" value="ECO:0007669"/>
    <property type="project" value="UniProtKB-SubCell"/>
</dbReference>
<evidence type="ECO:0000256" key="10">
    <source>
        <dbReference type="ARBA" id="ARBA00023225"/>
    </source>
</evidence>
<keyword evidence="11" id="KW-0966">Cell projection</keyword>
<evidence type="ECO:0000256" key="5">
    <source>
        <dbReference type="ARBA" id="ARBA00022475"/>
    </source>
</evidence>
<keyword evidence="9" id="KW-0472">Membrane</keyword>
<dbReference type="EMBL" id="CP017258">
    <property type="protein sequence ID" value="AQW88433.1"/>
    <property type="molecule type" value="Genomic_DNA"/>
</dbReference>
<evidence type="ECO:0000256" key="6">
    <source>
        <dbReference type="ARBA" id="ARBA00022500"/>
    </source>
</evidence>
<keyword evidence="10" id="KW-1006">Bacterial flagellum protein export</keyword>
<dbReference type="RefSeq" id="WP_078424816.1">
    <property type="nucleotide sequence ID" value="NZ_CP017258.1"/>
</dbReference>
<sequence>MTNKFSSIVRVKKQILDKVEAKLAKARNNVRTCELNIQTAKDRLSQTLLPKTGNISELRQELHLINIMKNDILLLNEKLNIAQKEVMHFTHQYKNANLEYEKMKYLEQEEFKKEIKKIKQKEMMELDEFATIKFSSQRTDI</sequence>
<keyword evidence="11" id="KW-0969">Cilium</keyword>
<evidence type="ECO:0000313" key="12">
    <source>
        <dbReference type="Proteomes" id="UP000190868"/>
    </source>
</evidence>
<keyword evidence="6" id="KW-0145">Chemotaxis</keyword>
<accession>A0A1S6U9L8</accession>
<dbReference type="GO" id="GO:0015031">
    <property type="term" value="P:protein transport"/>
    <property type="evidence" value="ECO:0007669"/>
    <property type="project" value="UniProtKB-KW"/>
</dbReference>
<dbReference type="AlphaFoldDB" id="A0A1S6U9L8"/>
<organism evidence="11 12">
    <name type="scientific">Campylobacter pinnipediorum subsp. caledonicus</name>
    <dbReference type="NCBI Taxonomy" id="1874362"/>
    <lineage>
        <taxon>Bacteria</taxon>
        <taxon>Pseudomonadati</taxon>
        <taxon>Campylobacterota</taxon>
        <taxon>Epsilonproteobacteria</taxon>
        <taxon>Campylobacterales</taxon>
        <taxon>Campylobacteraceae</taxon>
        <taxon>Campylobacter</taxon>
    </lineage>
</organism>
<evidence type="ECO:0000313" key="11">
    <source>
        <dbReference type="EMBL" id="AQW88433.1"/>
    </source>
</evidence>
<name>A0A1S6U9L8_9BACT</name>
<evidence type="ECO:0000256" key="3">
    <source>
        <dbReference type="ARBA" id="ARBA00020392"/>
    </source>
</evidence>